<name>A0A414ME60_9BACE</name>
<evidence type="ECO:0000313" key="2">
    <source>
        <dbReference type="EMBL" id="RHF09513.1"/>
    </source>
</evidence>
<accession>A0A414ME60</accession>
<dbReference type="InterPro" id="IPR024361">
    <property type="entry name" value="BACON"/>
</dbReference>
<dbReference type="AlphaFoldDB" id="A0A414ME60"/>
<dbReference type="RefSeq" id="WP_118929282.1">
    <property type="nucleotide sequence ID" value="NZ_QSLA01000006.1"/>
</dbReference>
<organism evidence="2 3">
    <name type="scientific">Bacteroides eggerthii</name>
    <dbReference type="NCBI Taxonomy" id="28111"/>
    <lineage>
        <taxon>Bacteria</taxon>
        <taxon>Pseudomonadati</taxon>
        <taxon>Bacteroidota</taxon>
        <taxon>Bacteroidia</taxon>
        <taxon>Bacteroidales</taxon>
        <taxon>Bacteroidaceae</taxon>
        <taxon>Bacteroides</taxon>
    </lineage>
</organism>
<dbReference type="Pfam" id="PF13004">
    <property type="entry name" value="BACON"/>
    <property type="match status" value="1"/>
</dbReference>
<dbReference type="Proteomes" id="UP000283538">
    <property type="component" value="Unassembled WGS sequence"/>
</dbReference>
<gene>
    <name evidence="2" type="ORF">DW701_07385</name>
</gene>
<dbReference type="InterPro" id="IPR013783">
    <property type="entry name" value="Ig-like_fold"/>
</dbReference>
<proteinExistence type="predicted"/>
<comment type="caution">
    <text evidence="2">The sequence shown here is derived from an EMBL/GenBank/DDBJ whole genome shotgun (WGS) entry which is preliminary data.</text>
</comment>
<feature type="domain" description="BACON" evidence="1">
    <location>
        <begin position="3"/>
        <end position="54"/>
    </location>
</feature>
<reference evidence="2 3" key="1">
    <citation type="submission" date="2018-08" db="EMBL/GenBank/DDBJ databases">
        <title>A genome reference for cultivated species of the human gut microbiota.</title>
        <authorList>
            <person name="Zou Y."/>
            <person name="Xue W."/>
            <person name="Luo G."/>
        </authorList>
    </citation>
    <scope>NUCLEOTIDE SEQUENCE [LARGE SCALE GENOMIC DNA]</scope>
    <source>
        <strain evidence="2 3">AM26-26AC</strain>
    </source>
</reference>
<evidence type="ECO:0000313" key="3">
    <source>
        <dbReference type="Proteomes" id="UP000283538"/>
    </source>
</evidence>
<sequence>MQKDFITVTPDSGNGNGTVTVTVAASQNPTTSQRSSFIEVSGGGITRRISVNQESGGTVISIKGASAIQGRPTLVRANASDNVNTDVNVSLHWVYSPSSQSGDVVVTISSGENMSNIAQISANPLPNTVVTVTGVSPAKSSTQIYSY</sequence>
<dbReference type="Gene3D" id="2.60.40.10">
    <property type="entry name" value="Immunoglobulins"/>
    <property type="match status" value="1"/>
</dbReference>
<evidence type="ECO:0000259" key="1">
    <source>
        <dbReference type="Pfam" id="PF13004"/>
    </source>
</evidence>
<protein>
    <recommendedName>
        <fullName evidence="1">BACON domain-containing protein</fullName>
    </recommendedName>
</protein>
<dbReference type="EMBL" id="QSLA01000006">
    <property type="protein sequence ID" value="RHF09513.1"/>
    <property type="molecule type" value="Genomic_DNA"/>
</dbReference>